<accession>A0A1U7IGU8</accession>
<comment type="caution">
    <text evidence="1">The sequence shown here is derived from an EMBL/GenBank/DDBJ whole genome shotgun (WGS) entry which is preliminary data.</text>
</comment>
<dbReference type="AlphaFoldDB" id="A0A1U7IGU8"/>
<evidence type="ECO:0000313" key="1">
    <source>
        <dbReference type="EMBL" id="OKH36225.1"/>
    </source>
</evidence>
<dbReference type="STRING" id="454136.NIES2119_18160"/>
<protein>
    <submittedName>
        <fullName evidence="1">Uncharacterized protein</fullName>
    </submittedName>
</protein>
<organism evidence="1 2">
    <name type="scientific">[Phormidium ambiguum] IAM M-71</name>
    <dbReference type="NCBI Taxonomy" id="454136"/>
    <lineage>
        <taxon>Bacteria</taxon>
        <taxon>Bacillati</taxon>
        <taxon>Cyanobacteriota</taxon>
        <taxon>Cyanophyceae</taxon>
        <taxon>Oscillatoriophycideae</taxon>
        <taxon>Aerosakkonematales</taxon>
        <taxon>Aerosakkonemataceae</taxon>
        <taxon>Floridanema</taxon>
    </lineage>
</organism>
<dbReference type="RefSeq" id="WP_073594906.1">
    <property type="nucleotide sequence ID" value="NZ_MRCE01000017.1"/>
</dbReference>
<name>A0A1U7IGU8_9CYAN</name>
<reference evidence="1 2" key="1">
    <citation type="submission" date="2016-11" db="EMBL/GenBank/DDBJ databases">
        <title>Draft Genome Sequences of Nine Cyanobacterial Strains from Diverse Habitats.</title>
        <authorList>
            <person name="Zhu T."/>
            <person name="Hou S."/>
            <person name="Lu X."/>
            <person name="Hess W.R."/>
        </authorList>
    </citation>
    <scope>NUCLEOTIDE SEQUENCE [LARGE SCALE GENOMIC DNA]</scope>
    <source>
        <strain evidence="1 2">IAM M-71</strain>
    </source>
</reference>
<dbReference type="Proteomes" id="UP000185860">
    <property type="component" value="Unassembled WGS sequence"/>
</dbReference>
<proteinExistence type="predicted"/>
<dbReference type="OrthoDB" id="489711at2"/>
<evidence type="ECO:0000313" key="2">
    <source>
        <dbReference type="Proteomes" id="UP000185860"/>
    </source>
</evidence>
<gene>
    <name evidence="1" type="ORF">NIES2119_18160</name>
</gene>
<dbReference type="EMBL" id="MRCE01000017">
    <property type="protein sequence ID" value="OKH36225.1"/>
    <property type="molecule type" value="Genomic_DNA"/>
</dbReference>
<sequence length="270" mass="31195">MAAIWNAKSALQILQQCQSITDFKSATDYLLAHLNTYQLLTLYQELFPLEWGKSQSELYSEDGNHSPKELEFISLVNEHLFPIDDMIIEGAYEERLYQIPVSPQGVDWQDHEEGIDALRSGWQILLPLSHSGRWWLESVAGDDGKSWYEGTFGYSFKDIASPEQADFKLLKRLAFRVVSPINALPTALAILDLETGNTWLDQVVYYESYWNRNFESKPWTIEAINSLTNEWKKATQLLDKTDELIDWIESDPNTNFSHILALWNLTLQLK</sequence>